<keyword evidence="8" id="KW-1185">Reference proteome</keyword>
<dbReference type="InterPro" id="IPR001040">
    <property type="entry name" value="TIF_eIF_4E"/>
</dbReference>
<dbReference type="RefSeq" id="XP_025519068.1">
    <property type="nucleotide sequence ID" value="XM_025658527.1"/>
</dbReference>
<dbReference type="GeneID" id="37161929"/>
<comment type="similarity">
    <text evidence="5">Belongs to the eukaryotic initiation factor 4E family.</text>
</comment>
<dbReference type="Proteomes" id="UP000249526">
    <property type="component" value="Unassembled WGS sequence"/>
</dbReference>
<evidence type="ECO:0000313" key="7">
    <source>
        <dbReference type="EMBL" id="RAH61146.1"/>
    </source>
</evidence>
<dbReference type="Gene3D" id="3.30.760.10">
    <property type="entry name" value="RNA Cap, Translation Initiation Factor Eif4e"/>
    <property type="match status" value="1"/>
</dbReference>
<dbReference type="GO" id="GO:0000340">
    <property type="term" value="F:RNA 7-methylguanosine cap binding"/>
    <property type="evidence" value="ECO:0007669"/>
    <property type="project" value="TreeGrafter"/>
</dbReference>
<evidence type="ECO:0000256" key="2">
    <source>
        <dbReference type="ARBA" id="ARBA00022845"/>
    </source>
</evidence>
<dbReference type="GO" id="GO:0006417">
    <property type="term" value="P:regulation of translation"/>
    <property type="evidence" value="ECO:0007669"/>
    <property type="project" value="UniProtKB-KW"/>
</dbReference>
<protein>
    <submittedName>
        <fullName evidence="7">Translation initiation factor eIF4e</fullName>
    </submittedName>
</protein>
<dbReference type="EMBL" id="KZ825056">
    <property type="protein sequence ID" value="RAH61146.1"/>
    <property type="molecule type" value="Genomic_DNA"/>
</dbReference>
<dbReference type="GO" id="GO:0016281">
    <property type="term" value="C:eukaryotic translation initiation factor 4F complex"/>
    <property type="evidence" value="ECO:0007669"/>
    <property type="project" value="TreeGrafter"/>
</dbReference>
<dbReference type="AlphaFoldDB" id="A0A8G1VPT6"/>
<feature type="region of interest" description="Disordered" evidence="6">
    <location>
        <begin position="1"/>
        <end position="28"/>
    </location>
</feature>
<dbReference type="GO" id="GO:0003743">
    <property type="term" value="F:translation initiation factor activity"/>
    <property type="evidence" value="ECO:0007669"/>
    <property type="project" value="UniProtKB-KW"/>
</dbReference>
<evidence type="ECO:0000256" key="5">
    <source>
        <dbReference type="RuleBase" id="RU004374"/>
    </source>
</evidence>
<keyword evidence="3 5" id="KW-0694">RNA-binding</keyword>
<keyword evidence="2" id="KW-0810">Translation regulation</keyword>
<evidence type="ECO:0000256" key="3">
    <source>
        <dbReference type="ARBA" id="ARBA00022884"/>
    </source>
</evidence>
<dbReference type="PANTHER" id="PTHR11960">
    <property type="entry name" value="EUKARYOTIC TRANSLATION INITIATION FACTOR 4E RELATED"/>
    <property type="match status" value="1"/>
</dbReference>
<proteinExistence type="inferred from homology"/>
<keyword evidence="1 5" id="KW-0396">Initiation factor</keyword>
<evidence type="ECO:0000256" key="4">
    <source>
        <dbReference type="ARBA" id="ARBA00022917"/>
    </source>
</evidence>
<reference evidence="7 8" key="1">
    <citation type="submission" date="2018-02" db="EMBL/GenBank/DDBJ databases">
        <title>The genomes of Aspergillus section Nigri reveals drivers in fungal speciation.</title>
        <authorList>
            <consortium name="DOE Joint Genome Institute"/>
            <person name="Vesth T.C."/>
            <person name="Nybo J."/>
            <person name="Theobald S."/>
            <person name="Brandl J."/>
            <person name="Frisvad J.C."/>
            <person name="Nielsen K.F."/>
            <person name="Lyhne E.K."/>
            <person name="Kogle M.E."/>
            <person name="Kuo A."/>
            <person name="Riley R."/>
            <person name="Clum A."/>
            <person name="Nolan M."/>
            <person name="Lipzen A."/>
            <person name="Salamov A."/>
            <person name="Henrissat B."/>
            <person name="Wiebenga A."/>
            <person name="De vries R.P."/>
            <person name="Grigoriev I.V."/>
            <person name="Mortensen U.H."/>
            <person name="Andersen M.R."/>
            <person name="Baker S.E."/>
        </authorList>
    </citation>
    <scope>NUCLEOTIDE SEQUENCE [LARGE SCALE GENOMIC DNA]</scope>
    <source>
        <strain evidence="7 8">CBS 112811</strain>
    </source>
</reference>
<evidence type="ECO:0000313" key="8">
    <source>
        <dbReference type="Proteomes" id="UP000249526"/>
    </source>
</evidence>
<name>A0A8G1VPT6_9EURO</name>
<evidence type="ECO:0000256" key="1">
    <source>
        <dbReference type="ARBA" id="ARBA00022540"/>
    </source>
</evidence>
<evidence type="ECO:0000256" key="6">
    <source>
        <dbReference type="SAM" id="MobiDB-lite"/>
    </source>
</evidence>
<sequence length="279" mass="32082">MSTIPSVHINDKSPIEDRDTSSTSPTTRKSLHQNIFGKLRPLPFQYHWTVWYDRHTDAPAAAAAATADYDSRLYVLHEDVADIATFYRVYNNYPWDKIRLRDTVHIFRKGVKPVWEDPENQNGGCWRFRVPKSKAQAFFHEIAILCMANEFQAVLEKVLTKEWGEYIEHDHVLGVSTSVRFNSHLISVWNKLGSNERSIKALEQTIIDRLSPELRPTGTGSTAYFYKRHDENEGFKDAVERMSTLGKRNWGPEYEEGDGASLTFLASNIFQPGRSSNNR</sequence>
<feature type="compositionally biased region" description="Basic and acidic residues" evidence="6">
    <location>
        <begin position="9"/>
        <end position="20"/>
    </location>
</feature>
<keyword evidence="4 5" id="KW-0648">Protein biosynthesis</keyword>
<organism evidence="7 8">
    <name type="scientific">Aspergillus piperis CBS 112811</name>
    <dbReference type="NCBI Taxonomy" id="1448313"/>
    <lineage>
        <taxon>Eukaryota</taxon>
        <taxon>Fungi</taxon>
        <taxon>Dikarya</taxon>
        <taxon>Ascomycota</taxon>
        <taxon>Pezizomycotina</taxon>
        <taxon>Eurotiomycetes</taxon>
        <taxon>Eurotiomycetidae</taxon>
        <taxon>Eurotiales</taxon>
        <taxon>Aspergillaceae</taxon>
        <taxon>Aspergillus</taxon>
        <taxon>Aspergillus subgen. Circumdati</taxon>
    </lineage>
</organism>
<dbReference type="Pfam" id="PF01652">
    <property type="entry name" value="IF4E"/>
    <property type="match status" value="1"/>
</dbReference>
<accession>A0A8G1VPT6</accession>
<dbReference type="InterPro" id="IPR023398">
    <property type="entry name" value="TIF_eIF4e-like"/>
</dbReference>
<dbReference type="PANTHER" id="PTHR11960:SF66">
    <property type="entry name" value="EUKARYOTIC TRANSLATION INITIATION FACTOR 4E TYPE 3"/>
    <property type="match status" value="1"/>
</dbReference>
<dbReference type="FunFam" id="3.30.760.10:FF:000016">
    <property type="entry name" value="Translation initiation factor eIF4E, putative"/>
    <property type="match status" value="1"/>
</dbReference>
<dbReference type="SUPFAM" id="SSF55418">
    <property type="entry name" value="eIF4e-like"/>
    <property type="match status" value="1"/>
</dbReference>
<gene>
    <name evidence="7" type="ORF">BO85DRAFT_435449</name>
</gene>